<dbReference type="Proteomes" id="UP000669179">
    <property type="component" value="Unassembled WGS sequence"/>
</dbReference>
<dbReference type="Pfam" id="PF13350">
    <property type="entry name" value="Y_phosphatase3"/>
    <property type="match status" value="1"/>
</dbReference>
<dbReference type="InterPro" id="IPR029021">
    <property type="entry name" value="Prot-tyrosine_phosphatase-like"/>
</dbReference>
<comment type="caution">
    <text evidence="1">The sequence shown here is derived from an EMBL/GenBank/DDBJ whole genome shotgun (WGS) entry which is preliminary data.</text>
</comment>
<evidence type="ECO:0000313" key="2">
    <source>
        <dbReference type="Proteomes" id="UP000669179"/>
    </source>
</evidence>
<protein>
    <submittedName>
        <fullName evidence="1">Tyrosine-protein phosphatase</fullName>
    </submittedName>
</protein>
<organism evidence="1 2">
    <name type="scientific">Actinomadura barringtoniae</name>
    <dbReference type="NCBI Taxonomy" id="1427535"/>
    <lineage>
        <taxon>Bacteria</taxon>
        <taxon>Bacillati</taxon>
        <taxon>Actinomycetota</taxon>
        <taxon>Actinomycetes</taxon>
        <taxon>Streptosporangiales</taxon>
        <taxon>Thermomonosporaceae</taxon>
        <taxon>Actinomadura</taxon>
    </lineage>
</organism>
<dbReference type="Gene3D" id="3.90.190.10">
    <property type="entry name" value="Protein tyrosine phosphatase superfamily"/>
    <property type="match status" value="1"/>
</dbReference>
<keyword evidence="2" id="KW-1185">Reference proteome</keyword>
<dbReference type="GO" id="GO:0004721">
    <property type="term" value="F:phosphoprotein phosphatase activity"/>
    <property type="evidence" value="ECO:0007669"/>
    <property type="project" value="InterPro"/>
</dbReference>
<name>A0A939PEV1_9ACTN</name>
<accession>A0A939PEV1</accession>
<proteinExistence type="predicted"/>
<reference evidence="1" key="1">
    <citation type="submission" date="2021-03" db="EMBL/GenBank/DDBJ databases">
        <authorList>
            <person name="Kanchanasin P."/>
            <person name="Saeng-In P."/>
            <person name="Phongsopitanun W."/>
            <person name="Yuki M."/>
            <person name="Kudo T."/>
            <person name="Ohkuma M."/>
            <person name="Tanasupawat S."/>
        </authorList>
    </citation>
    <scope>NUCLEOTIDE SEQUENCE</scope>
    <source>
        <strain evidence="1">GKU 128</strain>
    </source>
</reference>
<dbReference type="SUPFAM" id="SSF52799">
    <property type="entry name" value="(Phosphotyrosine protein) phosphatases II"/>
    <property type="match status" value="1"/>
</dbReference>
<dbReference type="EMBL" id="JAGEOJ010000011">
    <property type="protein sequence ID" value="MBO2450932.1"/>
    <property type="molecule type" value="Genomic_DNA"/>
</dbReference>
<dbReference type="AlphaFoldDB" id="A0A939PEV1"/>
<dbReference type="InterPro" id="IPR026893">
    <property type="entry name" value="Tyr/Ser_Pase_IphP-type"/>
</dbReference>
<sequence length="212" mass="23162">MGGLRTTDGRATRPAALVRSGMLDRLTAQGWSELLAYGVRTIVDLRNDEERTVLPPPPLTCVHVPLDDPADTAMWDRIRADGVDGTPLYYPFFLERKAERCAAAVRAVAHAGPGGGVLVHGAGGRDRTGLVSLLLLLLAGVAPDEIAADYELSNQWMAQKNPRYCTLEVLARHHTTERDALLAVIDSLDAVSYLREAGLREEEIEAVRSRLR</sequence>
<evidence type="ECO:0000313" key="1">
    <source>
        <dbReference type="EMBL" id="MBO2450932.1"/>
    </source>
</evidence>
<gene>
    <name evidence="1" type="ORF">J4573_27810</name>
</gene>